<evidence type="ECO:0000256" key="1">
    <source>
        <dbReference type="SAM" id="MobiDB-lite"/>
    </source>
</evidence>
<dbReference type="SUPFAM" id="SSF52266">
    <property type="entry name" value="SGNH hydrolase"/>
    <property type="match status" value="1"/>
</dbReference>
<keyword evidence="2" id="KW-0472">Membrane</keyword>
<feature type="region of interest" description="Disordered" evidence="1">
    <location>
        <begin position="341"/>
        <end position="364"/>
    </location>
</feature>
<dbReference type="Proteomes" id="UP001295423">
    <property type="component" value="Unassembled WGS sequence"/>
</dbReference>
<keyword evidence="2" id="KW-1133">Transmembrane helix</keyword>
<keyword evidence="4" id="KW-1185">Reference proteome</keyword>
<dbReference type="PANTHER" id="PTHR34407">
    <property type="entry name" value="EXPRESSED PROTEIN"/>
    <property type="match status" value="1"/>
</dbReference>
<reference evidence="3" key="1">
    <citation type="submission" date="2023-08" db="EMBL/GenBank/DDBJ databases">
        <authorList>
            <person name="Audoor S."/>
            <person name="Bilcke G."/>
        </authorList>
    </citation>
    <scope>NUCLEOTIDE SEQUENCE</scope>
</reference>
<organism evidence="3 4">
    <name type="scientific">Cylindrotheca closterium</name>
    <dbReference type="NCBI Taxonomy" id="2856"/>
    <lineage>
        <taxon>Eukaryota</taxon>
        <taxon>Sar</taxon>
        <taxon>Stramenopiles</taxon>
        <taxon>Ochrophyta</taxon>
        <taxon>Bacillariophyta</taxon>
        <taxon>Bacillariophyceae</taxon>
        <taxon>Bacillariophycidae</taxon>
        <taxon>Bacillariales</taxon>
        <taxon>Bacillariaceae</taxon>
        <taxon>Cylindrotheca</taxon>
    </lineage>
</organism>
<gene>
    <name evidence="3" type="ORF">CYCCA115_LOCUS12297</name>
</gene>
<accession>A0AAD2FR48</accession>
<evidence type="ECO:0000256" key="2">
    <source>
        <dbReference type="SAM" id="Phobius"/>
    </source>
</evidence>
<keyword evidence="2" id="KW-0812">Transmembrane</keyword>
<evidence type="ECO:0000313" key="3">
    <source>
        <dbReference type="EMBL" id="CAJ1949839.1"/>
    </source>
</evidence>
<dbReference type="AlphaFoldDB" id="A0AAD2FR48"/>
<feature type="transmembrane region" description="Helical" evidence="2">
    <location>
        <begin position="43"/>
        <end position="68"/>
    </location>
</feature>
<feature type="region of interest" description="Disordered" evidence="1">
    <location>
        <begin position="1"/>
        <end position="31"/>
    </location>
</feature>
<dbReference type="EMBL" id="CAKOGP040001758">
    <property type="protein sequence ID" value="CAJ1949839.1"/>
    <property type="molecule type" value="Genomic_DNA"/>
</dbReference>
<feature type="compositionally biased region" description="Polar residues" evidence="1">
    <location>
        <begin position="341"/>
        <end position="357"/>
    </location>
</feature>
<dbReference type="PANTHER" id="PTHR34407:SF1">
    <property type="entry name" value="SGNH HYDROLASE-TYPE ESTERASE DOMAIN-CONTAINING PROTEIN"/>
    <property type="match status" value="1"/>
</dbReference>
<comment type="caution">
    <text evidence="3">The sequence shown here is derived from an EMBL/GenBank/DDBJ whole genome shotgun (WGS) entry which is preliminary data.</text>
</comment>
<protein>
    <submittedName>
        <fullName evidence="3">Uncharacterized protein</fullName>
    </submittedName>
</protein>
<evidence type="ECO:0000313" key="4">
    <source>
        <dbReference type="Proteomes" id="UP001295423"/>
    </source>
</evidence>
<sequence length="618" mass="69138">MIRPNAARGNHGITSVAESRSPSARSNLPRRAVRRTKMTTARFSFLAAALVVVIVCLGFVSIYSMLYVTSGMDKPPPNRHFAQVPPTKAKEWIEQVRNQFLHRYGHDYAETLLQKGVQSFGSLDATAVRMVEAAQENRPFVIAFSGYSITVGRGNFFNQSFPFVLEQVLEEPMRNILGIPLVVRNAAIGGIPSFPYGFCLEHFLGADPDVIGWDYSMNEGPRDSSVLEAFIRQATQQLRKRPMLIMLDRNVQRTSLLEKYTSSGYLQDAIAVSKKEVIDDKVFQQNPISEGFQDWDEFGAPRQCPGRGSWHPKRQEHNMIGWLMAMHFLKALERAYELQQSNMQGDSPVQSKNSDNSVAYGKPLSPKVAENDRRVMEVLYGHKKDNGEYTVGDLSCRTSFLPATDNSKVLPSLTVSGFVEGDLDIMIDRTDDHYKEGWVLDVSKVERDTKRKVEQCGGLGYIDMKIALYGIPDSGKLRLWLPYEGSATYDENNAKKWFENIIICEANEKRSDKACKLNRDLTVAVGGEEVSDIQQIKGAAEYLKRQTCVSVAIPGNAKVTPLGSVRSTDGRPLSLSDKEKFGRNDNDMGLIVDLTAKSTVTRQDGACCISHVVWEQYS</sequence>
<proteinExistence type="predicted"/>
<name>A0AAD2FR48_9STRA</name>
<feature type="compositionally biased region" description="Polar residues" evidence="1">
    <location>
        <begin position="12"/>
        <end position="26"/>
    </location>
</feature>